<sequence>MEEEEKLRTRAYRKASKGVRTERRISGLRDVDRKVRQTGIEKLDGKNHVKAKEYKRLNVLKGDLKLADKDSADREHEHNDSQRLGTKSIFFDSDWNPDGEAPQGHKNIPYNQNTFKRKEGTFHPKLAGLDDIPLPSDAK</sequence>
<evidence type="ECO:0000313" key="3">
    <source>
        <dbReference type="Proteomes" id="UP000509704"/>
    </source>
</evidence>
<name>A0A7H9AXX9_ZYGMR</name>
<feature type="compositionally biased region" description="Basic and acidic residues" evidence="1">
    <location>
        <begin position="66"/>
        <end position="81"/>
    </location>
</feature>
<dbReference type="KEGG" id="zmk:HG535_0A05700"/>
<dbReference type="Proteomes" id="UP000509704">
    <property type="component" value="Chromosome 1"/>
</dbReference>
<gene>
    <name evidence="2" type="ORF">HG535_0A05700</name>
</gene>
<dbReference type="GeneID" id="59234265"/>
<feature type="region of interest" description="Disordered" evidence="1">
    <location>
        <begin position="66"/>
        <end position="139"/>
    </location>
</feature>
<reference evidence="2 3" key="1">
    <citation type="submission" date="2020-07" db="EMBL/GenBank/DDBJ databases">
        <title>The yeast mating-type switching endonuclease HO is a domesticated member of an unorthodox homing genetic element family.</title>
        <authorList>
            <person name="Coughlan A.Y."/>
            <person name="Lombardi L."/>
            <person name="Braun-Galleani S."/>
            <person name="Martos A.R."/>
            <person name="Galeote V."/>
            <person name="Bigey F."/>
            <person name="Dequin S."/>
            <person name="Byrne K.P."/>
            <person name="Wolfe K.H."/>
        </authorList>
    </citation>
    <scope>NUCLEOTIDE SEQUENCE [LARGE SCALE GENOMIC DNA]</scope>
    <source>
        <strain evidence="2 3">NRRL Y-6702</strain>
    </source>
</reference>
<accession>A0A7H9AXX9</accession>
<evidence type="ECO:0000256" key="1">
    <source>
        <dbReference type="SAM" id="MobiDB-lite"/>
    </source>
</evidence>
<protein>
    <submittedName>
        <fullName evidence="2">Uncharacterized protein</fullName>
    </submittedName>
</protein>
<organism evidence="2 3">
    <name type="scientific">Zygotorulaspora mrakii</name>
    <name type="common">Zygosaccharomyces mrakii</name>
    <dbReference type="NCBI Taxonomy" id="42260"/>
    <lineage>
        <taxon>Eukaryota</taxon>
        <taxon>Fungi</taxon>
        <taxon>Dikarya</taxon>
        <taxon>Ascomycota</taxon>
        <taxon>Saccharomycotina</taxon>
        <taxon>Saccharomycetes</taxon>
        <taxon>Saccharomycetales</taxon>
        <taxon>Saccharomycetaceae</taxon>
        <taxon>Zygotorulaspora</taxon>
    </lineage>
</organism>
<dbReference type="AlphaFoldDB" id="A0A7H9AXX9"/>
<dbReference type="RefSeq" id="XP_037142357.1">
    <property type="nucleotide sequence ID" value="XM_037286462.1"/>
</dbReference>
<dbReference type="EMBL" id="CP058604">
    <property type="protein sequence ID" value="QLG70629.1"/>
    <property type="molecule type" value="Genomic_DNA"/>
</dbReference>
<proteinExistence type="predicted"/>
<keyword evidence="3" id="KW-1185">Reference proteome</keyword>
<dbReference type="OrthoDB" id="4041945at2759"/>
<dbReference type="Pfam" id="PF12622">
    <property type="entry name" value="NpwBP"/>
    <property type="match status" value="1"/>
</dbReference>
<evidence type="ECO:0000313" key="2">
    <source>
        <dbReference type="EMBL" id="QLG70629.1"/>
    </source>
</evidence>